<feature type="non-terminal residue" evidence="2">
    <location>
        <position position="1"/>
    </location>
</feature>
<feature type="domain" description="Helix-turn-helix" evidence="1">
    <location>
        <begin position="54"/>
        <end position="100"/>
    </location>
</feature>
<accession>K1UPY4</accession>
<dbReference type="PANTHER" id="PTHR34585">
    <property type="match status" value="1"/>
</dbReference>
<proteinExistence type="predicted"/>
<protein>
    <recommendedName>
        <fullName evidence="1">Helix-turn-helix domain-containing protein</fullName>
    </recommendedName>
</protein>
<organism evidence="2">
    <name type="scientific">human gut metagenome</name>
    <dbReference type="NCBI Taxonomy" id="408170"/>
    <lineage>
        <taxon>unclassified sequences</taxon>
        <taxon>metagenomes</taxon>
        <taxon>organismal metagenomes</taxon>
    </lineage>
</organism>
<evidence type="ECO:0000259" key="1">
    <source>
        <dbReference type="Pfam" id="PF12728"/>
    </source>
</evidence>
<gene>
    <name evidence="2" type="ORF">LEA_01582</name>
</gene>
<dbReference type="EMBL" id="AJWY01001099">
    <property type="protein sequence ID" value="EKC80250.1"/>
    <property type="molecule type" value="Genomic_DNA"/>
</dbReference>
<dbReference type="Pfam" id="PF12728">
    <property type="entry name" value="HTH_17"/>
    <property type="match status" value="1"/>
</dbReference>
<name>K1UPY4_9ZZZZ</name>
<dbReference type="InterPro" id="IPR041657">
    <property type="entry name" value="HTH_17"/>
</dbReference>
<dbReference type="PANTHER" id="PTHR34585:SF22">
    <property type="entry name" value="HELIX-TURN-HELIX DOMAIN-CONTAINING PROTEIN"/>
    <property type="match status" value="1"/>
</dbReference>
<dbReference type="InterPro" id="IPR009061">
    <property type="entry name" value="DNA-bd_dom_put_sf"/>
</dbReference>
<dbReference type="SUPFAM" id="SSF46955">
    <property type="entry name" value="Putative DNA-binding domain"/>
    <property type="match status" value="1"/>
</dbReference>
<comment type="caution">
    <text evidence="2">The sequence shown here is derived from an EMBL/GenBank/DDBJ whole genome shotgun (WGS) entry which is preliminary data.</text>
</comment>
<dbReference type="AlphaFoldDB" id="K1UPY4"/>
<evidence type="ECO:0000313" key="2">
    <source>
        <dbReference type="EMBL" id="EKC80250.1"/>
    </source>
</evidence>
<reference evidence="2" key="1">
    <citation type="journal article" date="2013" name="Environ. Microbiol.">
        <title>Microbiota from the distal guts of lean and obese adolescents exhibit partial functional redundancy besides clear differences in community structure.</title>
        <authorList>
            <person name="Ferrer M."/>
            <person name="Ruiz A."/>
            <person name="Lanza F."/>
            <person name="Haange S.B."/>
            <person name="Oberbach A."/>
            <person name="Till H."/>
            <person name="Bargiela R."/>
            <person name="Campoy C."/>
            <person name="Segura M.T."/>
            <person name="Richter M."/>
            <person name="von Bergen M."/>
            <person name="Seifert J."/>
            <person name="Suarez A."/>
        </authorList>
    </citation>
    <scope>NUCLEOTIDE SEQUENCE</scope>
</reference>
<sequence length="114" mass="13518">GIKLSPTKKKAMSYDLINRKDPRIDTIFKGLENMERMIDAIRTAPRPAFHGDYFLTDEELSKLLKVSRRTLQEYRTLGMIPYYLVQGKALYKESDIQKVLDDAYKRCREEQRWV</sequence>